<keyword evidence="2" id="KW-1185">Reference proteome</keyword>
<evidence type="ECO:0000313" key="2">
    <source>
        <dbReference type="Proteomes" id="UP000010556"/>
    </source>
</evidence>
<dbReference type="Proteomes" id="UP000010556">
    <property type="component" value="Unassembled WGS sequence"/>
</dbReference>
<proteinExistence type="predicted"/>
<dbReference type="AlphaFoldDB" id="L5LYV5"/>
<reference evidence="2" key="1">
    <citation type="journal article" date="2013" name="Science">
        <title>Comparative analysis of bat genomes provides insight into the evolution of flight and immunity.</title>
        <authorList>
            <person name="Zhang G."/>
            <person name="Cowled C."/>
            <person name="Shi Z."/>
            <person name="Huang Z."/>
            <person name="Bishop-Lilly K.A."/>
            <person name="Fang X."/>
            <person name="Wynne J.W."/>
            <person name="Xiong Z."/>
            <person name="Baker M.L."/>
            <person name="Zhao W."/>
            <person name="Tachedjian M."/>
            <person name="Zhu Y."/>
            <person name="Zhou P."/>
            <person name="Jiang X."/>
            <person name="Ng J."/>
            <person name="Yang L."/>
            <person name="Wu L."/>
            <person name="Xiao J."/>
            <person name="Feng Y."/>
            <person name="Chen Y."/>
            <person name="Sun X."/>
            <person name="Zhang Y."/>
            <person name="Marsh G.A."/>
            <person name="Crameri G."/>
            <person name="Broder C.C."/>
            <person name="Frey K.G."/>
            <person name="Wang L.F."/>
            <person name="Wang J."/>
        </authorList>
    </citation>
    <scope>NUCLEOTIDE SEQUENCE [LARGE SCALE GENOMIC DNA]</scope>
</reference>
<name>L5LYV5_MYODS</name>
<gene>
    <name evidence="1" type="ORF">MDA_GLEAN10004451</name>
</gene>
<sequence length="127" mass="15005">MKFGKECRDRIRSVQQLPRRVSESHRTRYLLRPLQLQHPPQSKQKPLQVTGAALTSCLLTRSLRLASFHSWKKRLHLAATSRTFFRSQLLLTRTQSYTKPMITTHKFSRTYSHITYTNQKFSEEGRC</sequence>
<organism evidence="1 2">
    <name type="scientific">Myotis davidii</name>
    <name type="common">David's myotis</name>
    <dbReference type="NCBI Taxonomy" id="225400"/>
    <lineage>
        <taxon>Eukaryota</taxon>
        <taxon>Metazoa</taxon>
        <taxon>Chordata</taxon>
        <taxon>Craniata</taxon>
        <taxon>Vertebrata</taxon>
        <taxon>Euteleostomi</taxon>
        <taxon>Mammalia</taxon>
        <taxon>Eutheria</taxon>
        <taxon>Laurasiatheria</taxon>
        <taxon>Chiroptera</taxon>
        <taxon>Yangochiroptera</taxon>
        <taxon>Vespertilionidae</taxon>
        <taxon>Myotis</taxon>
    </lineage>
</organism>
<accession>L5LYV5</accession>
<protein>
    <submittedName>
        <fullName evidence="1">Uncharacterized protein</fullName>
    </submittedName>
</protein>
<dbReference type="EMBL" id="KB106055">
    <property type="protein sequence ID" value="ELK31599.1"/>
    <property type="molecule type" value="Genomic_DNA"/>
</dbReference>
<evidence type="ECO:0000313" key="1">
    <source>
        <dbReference type="EMBL" id="ELK31599.1"/>
    </source>
</evidence>